<keyword evidence="2" id="KW-1185">Reference proteome</keyword>
<gene>
    <name evidence="1" type="ORF">V6N12_040098</name>
</gene>
<organism evidence="1 2">
    <name type="scientific">Hibiscus sabdariffa</name>
    <name type="common">roselle</name>
    <dbReference type="NCBI Taxonomy" id="183260"/>
    <lineage>
        <taxon>Eukaryota</taxon>
        <taxon>Viridiplantae</taxon>
        <taxon>Streptophyta</taxon>
        <taxon>Embryophyta</taxon>
        <taxon>Tracheophyta</taxon>
        <taxon>Spermatophyta</taxon>
        <taxon>Magnoliopsida</taxon>
        <taxon>eudicotyledons</taxon>
        <taxon>Gunneridae</taxon>
        <taxon>Pentapetalae</taxon>
        <taxon>rosids</taxon>
        <taxon>malvids</taxon>
        <taxon>Malvales</taxon>
        <taxon>Malvaceae</taxon>
        <taxon>Malvoideae</taxon>
        <taxon>Hibiscus</taxon>
    </lineage>
</organism>
<name>A0ABR2E2P7_9ROSI</name>
<comment type="caution">
    <text evidence="1">The sequence shown here is derived from an EMBL/GenBank/DDBJ whole genome shotgun (WGS) entry which is preliminary data.</text>
</comment>
<reference evidence="1 2" key="1">
    <citation type="journal article" date="2024" name="G3 (Bethesda)">
        <title>Genome assembly of Hibiscus sabdariffa L. provides insights into metabolisms of medicinal natural products.</title>
        <authorList>
            <person name="Kim T."/>
        </authorList>
    </citation>
    <scope>NUCLEOTIDE SEQUENCE [LARGE SCALE GENOMIC DNA]</scope>
    <source>
        <strain evidence="1">TK-2024</strain>
        <tissue evidence="1">Old leaves</tissue>
    </source>
</reference>
<proteinExistence type="predicted"/>
<protein>
    <submittedName>
        <fullName evidence="1">Uncharacterized protein</fullName>
    </submittedName>
</protein>
<sequence>MLLFFELSSECGNLSLLWLKQQQRKPALHSNKREHTNASDQFGVGASGCLPMEILPCNICSCTSRNSPHYLLATALLIYPPGNKHIHRNNAFACSFLG</sequence>
<dbReference type="Proteomes" id="UP001472677">
    <property type="component" value="Unassembled WGS sequence"/>
</dbReference>
<evidence type="ECO:0000313" key="2">
    <source>
        <dbReference type="Proteomes" id="UP001472677"/>
    </source>
</evidence>
<accession>A0ABR2E2P7</accession>
<dbReference type="EMBL" id="JBBPBM010000020">
    <property type="protein sequence ID" value="KAK8551460.1"/>
    <property type="molecule type" value="Genomic_DNA"/>
</dbReference>
<evidence type="ECO:0000313" key="1">
    <source>
        <dbReference type="EMBL" id="KAK8551460.1"/>
    </source>
</evidence>